<name>A0ABS3VWZ0_MICEH</name>
<sequence>MRALIRVVTDAVLALSRRSRRDTDGTTSPPAPAGGDSGTGVPSTPPPPEQQRENTYPLW</sequence>
<dbReference type="RefSeq" id="WP_208816040.1">
    <property type="nucleotide sequence ID" value="NZ_WVUH01000258.1"/>
</dbReference>
<proteinExistence type="predicted"/>
<accession>A0ABS3VWZ0</accession>
<keyword evidence="3" id="KW-1185">Reference proteome</keyword>
<feature type="region of interest" description="Disordered" evidence="1">
    <location>
        <begin position="16"/>
        <end position="59"/>
    </location>
</feature>
<dbReference type="EMBL" id="WVUH01000258">
    <property type="protein sequence ID" value="MBO4209064.1"/>
    <property type="molecule type" value="Genomic_DNA"/>
</dbReference>
<gene>
    <name evidence="2" type="ORF">GSF22_24135</name>
</gene>
<evidence type="ECO:0000313" key="3">
    <source>
        <dbReference type="Proteomes" id="UP000823521"/>
    </source>
</evidence>
<protein>
    <submittedName>
        <fullName evidence="2">Uncharacterized protein</fullName>
    </submittedName>
</protein>
<reference evidence="2 3" key="1">
    <citation type="submission" date="2019-12" db="EMBL/GenBank/DDBJ databases">
        <title>Whole genome sequencing of endophytic Actinobacterium Micromonospora sp. MPMI6T.</title>
        <authorList>
            <person name="Evv R."/>
            <person name="Podile A.R."/>
        </authorList>
    </citation>
    <scope>NUCLEOTIDE SEQUENCE [LARGE SCALE GENOMIC DNA]</scope>
    <source>
        <strain evidence="2 3">MPMI6</strain>
    </source>
</reference>
<dbReference type="Proteomes" id="UP000823521">
    <property type="component" value="Unassembled WGS sequence"/>
</dbReference>
<evidence type="ECO:0000313" key="2">
    <source>
        <dbReference type="EMBL" id="MBO4209064.1"/>
    </source>
</evidence>
<comment type="caution">
    <text evidence="2">The sequence shown here is derived from an EMBL/GenBank/DDBJ whole genome shotgun (WGS) entry which is preliminary data.</text>
</comment>
<organism evidence="2 3">
    <name type="scientific">Micromonospora echinofusca</name>
    <dbReference type="NCBI Taxonomy" id="47858"/>
    <lineage>
        <taxon>Bacteria</taxon>
        <taxon>Bacillati</taxon>
        <taxon>Actinomycetota</taxon>
        <taxon>Actinomycetes</taxon>
        <taxon>Micromonosporales</taxon>
        <taxon>Micromonosporaceae</taxon>
        <taxon>Micromonospora</taxon>
    </lineage>
</organism>
<evidence type="ECO:0000256" key="1">
    <source>
        <dbReference type="SAM" id="MobiDB-lite"/>
    </source>
</evidence>